<dbReference type="Proteomes" id="UP001209317">
    <property type="component" value="Unassembled WGS sequence"/>
</dbReference>
<dbReference type="PIRSF" id="PIRSF004682">
    <property type="entry name" value="GmhB"/>
    <property type="match status" value="1"/>
</dbReference>
<dbReference type="InterPro" id="IPR004446">
    <property type="entry name" value="Heptose_bisP_phosphatase"/>
</dbReference>
<dbReference type="NCBIfam" id="TIGR01662">
    <property type="entry name" value="HAD-SF-IIIA"/>
    <property type="match status" value="1"/>
</dbReference>
<evidence type="ECO:0000313" key="11">
    <source>
        <dbReference type="EMBL" id="MCU7694531.1"/>
    </source>
</evidence>
<comment type="similarity">
    <text evidence="7">Belongs to the gmhB family.</text>
</comment>
<evidence type="ECO:0000256" key="3">
    <source>
        <dbReference type="ARBA" id="ARBA00022723"/>
    </source>
</evidence>
<dbReference type="GO" id="GO:0005737">
    <property type="term" value="C:cytoplasm"/>
    <property type="evidence" value="ECO:0007669"/>
    <property type="project" value="UniProtKB-SubCell"/>
</dbReference>
<dbReference type="PANTHER" id="PTHR42891:SF1">
    <property type="entry name" value="D-GLYCERO-BETA-D-MANNO-HEPTOSE-1,7-BISPHOSPHATE 7-PHOSPHATASE"/>
    <property type="match status" value="1"/>
</dbReference>
<dbReference type="PANTHER" id="PTHR42891">
    <property type="entry name" value="D-GLYCERO-BETA-D-MANNO-HEPTOSE-1,7-BISPHOSPHATE 7-PHOSPHATASE"/>
    <property type="match status" value="1"/>
</dbReference>
<protein>
    <recommendedName>
        <fullName evidence="6 7">D,D-heptose 1,7-bisphosphate phosphatase</fullName>
        <ecNumber evidence="7">3.1.3.-</ecNumber>
    </recommendedName>
</protein>
<comment type="cofactor">
    <cofactor evidence="10">
        <name>Mg(2+)</name>
        <dbReference type="ChEBI" id="CHEBI:18420"/>
    </cofactor>
</comment>
<dbReference type="SUPFAM" id="SSF56784">
    <property type="entry name" value="HAD-like"/>
    <property type="match status" value="1"/>
</dbReference>
<name>A0AAE3IQE9_9BACT</name>
<comment type="subcellular location">
    <subcellularLocation>
        <location evidence="1 7">Cytoplasm</location>
    </subcellularLocation>
</comment>
<evidence type="ECO:0000256" key="10">
    <source>
        <dbReference type="PIRSR" id="PIRSR004682-4"/>
    </source>
</evidence>
<dbReference type="InterPro" id="IPR006549">
    <property type="entry name" value="HAD-SF_hydro_IIIA"/>
</dbReference>
<keyword evidence="5 7" id="KW-0119">Carbohydrate metabolism</keyword>
<evidence type="ECO:0000256" key="9">
    <source>
        <dbReference type="PIRSR" id="PIRSR004682-3"/>
    </source>
</evidence>
<keyword evidence="12" id="KW-1185">Reference proteome</keyword>
<dbReference type="GO" id="GO:0005975">
    <property type="term" value="P:carbohydrate metabolic process"/>
    <property type="evidence" value="ECO:0007669"/>
    <property type="project" value="InterPro"/>
</dbReference>
<evidence type="ECO:0000256" key="5">
    <source>
        <dbReference type="ARBA" id="ARBA00023277"/>
    </source>
</evidence>
<gene>
    <name evidence="11" type="primary">hisB</name>
    <name evidence="11" type="ORF">OD355_08390</name>
</gene>
<evidence type="ECO:0000256" key="7">
    <source>
        <dbReference type="PIRNR" id="PIRNR004682"/>
    </source>
</evidence>
<organism evidence="11 12">
    <name type="scientific">Haoranjiania flava</name>
    <dbReference type="NCBI Taxonomy" id="1856322"/>
    <lineage>
        <taxon>Bacteria</taxon>
        <taxon>Pseudomonadati</taxon>
        <taxon>Bacteroidota</taxon>
        <taxon>Chitinophagia</taxon>
        <taxon>Chitinophagales</taxon>
        <taxon>Chitinophagaceae</taxon>
        <taxon>Haoranjiania</taxon>
    </lineage>
</organism>
<dbReference type="NCBIfam" id="TIGR01656">
    <property type="entry name" value="Histidinol-ppas"/>
    <property type="match status" value="1"/>
</dbReference>
<evidence type="ECO:0000256" key="6">
    <source>
        <dbReference type="ARBA" id="ARBA00031828"/>
    </source>
</evidence>
<dbReference type="GO" id="GO:0046872">
    <property type="term" value="F:metal ion binding"/>
    <property type="evidence" value="ECO:0007669"/>
    <property type="project" value="UniProtKB-KW"/>
</dbReference>
<feature type="site" description="Contributes to substrate recognition" evidence="9">
    <location>
        <position position="104"/>
    </location>
</feature>
<dbReference type="RefSeq" id="WP_263038017.1">
    <property type="nucleotide sequence ID" value="NZ_JAOTPL010000010.1"/>
</dbReference>
<dbReference type="Gene3D" id="3.40.50.1000">
    <property type="entry name" value="HAD superfamily/HAD-like"/>
    <property type="match status" value="1"/>
</dbReference>
<keyword evidence="10" id="KW-0460">Magnesium</keyword>
<evidence type="ECO:0000256" key="1">
    <source>
        <dbReference type="ARBA" id="ARBA00004496"/>
    </source>
</evidence>
<dbReference type="GO" id="GO:0004401">
    <property type="term" value="F:histidinol-phosphatase activity"/>
    <property type="evidence" value="ECO:0007669"/>
    <property type="project" value="InterPro"/>
</dbReference>
<evidence type="ECO:0000256" key="2">
    <source>
        <dbReference type="ARBA" id="ARBA00022490"/>
    </source>
</evidence>
<evidence type="ECO:0000256" key="8">
    <source>
        <dbReference type="PIRSR" id="PIRSR004682-1"/>
    </source>
</evidence>
<feature type="active site" description="Nucleophile" evidence="8">
    <location>
        <position position="9"/>
    </location>
</feature>
<feature type="active site" description="Nucleophile" evidence="8">
    <location>
        <position position="11"/>
    </location>
</feature>
<dbReference type="InterPro" id="IPR023214">
    <property type="entry name" value="HAD_sf"/>
</dbReference>
<feature type="binding site" evidence="10">
    <location>
        <position position="9"/>
    </location>
    <ligand>
        <name>Mg(2+)</name>
        <dbReference type="ChEBI" id="CHEBI:18420"/>
    </ligand>
</feature>
<dbReference type="InterPro" id="IPR005954">
    <property type="entry name" value="HisB_N"/>
</dbReference>
<keyword evidence="3 10" id="KW-0479">Metal-binding</keyword>
<dbReference type="AlphaFoldDB" id="A0AAE3IQE9"/>
<dbReference type="Pfam" id="PF13242">
    <property type="entry name" value="Hydrolase_like"/>
    <property type="match status" value="1"/>
</dbReference>
<dbReference type="NCBIfam" id="TIGR01261">
    <property type="entry name" value="hisB_Nterm"/>
    <property type="match status" value="1"/>
</dbReference>
<dbReference type="GO" id="GO:0000105">
    <property type="term" value="P:L-histidine biosynthetic process"/>
    <property type="evidence" value="ECO:0007669"/>
    <property type="project" value="InterPro"/>
</dbReference>
<reference evidence="11" key="1">
    <citation type="submission" date="2022-10" db="EMBL/GenBank/DDBJ databases">
        <authorList>
            <person name="Kim H.S."/>
            <person name="Kim J.-S."/>
            <person name="Suh M.K."/>
            <person name="Eom M.K."/>
            <person name="Lee J.-S."/>
        </authorList>
    </citation>
    <scope>NUCLEOTIDE SEQUENCE</scope>
    <source>
        <strain evidence="11">LIP-5</strain>
    </source>
</reference>
<feature type="binding site" evidence="10">
    <location>
        <position position="130"/>
    </location>
    <ligand>
        <name>Mg(2+)</name>
        <dbReference type="ChEBI" id="CHEBI:18420"/>
    </ligand>
</feature>
<dbReference type="EC" id="3.1.3.-" evidence="7"/>
<dbReference type="InterPro" id="IPR036412">
    <property type="entry name" value="HAD-like_sf"/>
</dbReference>
<keyword evidence="2 7" id="KW-0963">Cytoplasm</keyword>
<dbReference type="GO" id="GO:0004424">
    <property type="term" value="F:imidazoleglycerol-phosphate dehydratase activity"/>
    <property type="evidence" value="ECO:0007669"/>
    <property type="project" value="InterPro"/>
</dbReference>
<comment type="caution">
    <text evidence="11">The sequence shown here is derived from an EMBL/GenBank/DDBJ whole genome shotgun (WGS) entry which is preliminary data.</text>
</comment>
<evidence type="ECO:0000313" key="12">
    <source>
        <dbReference type="Proteomes" id="UP001209317"/>
    </source>
</evidence>
<dbReference type="EMBL" id="JAOTPL010000010">
    <property type="protein sequence ID" value="MCU7694531.1"/>
    <property type="molecule type" value="Genomic_DNA"/>
</dbReference>
<sequence>MAKQVLFIDRDGTLIYEVPDGKINAFDRLTFYPGALQYMAKIAAELDYALVVISNQDGLGTEDFPEGPFNEVNDFIIKTFKNEGVEFEEVLFDRTWQKDNEYTRKPNPGLLLHYMNNPEIDMENSFVIGDRITDVMLAKNLGCKGIWINNGDNLGAHELSDTAKELRDWIALDTTCWKEIYEFLSSKKKQ</sequence>
<accession>A0AAE3IQE9</accession>
<feature type="site" description="Stabilizes the phosphoryl group" evidence="9">
    <location>
        <position position="54"/>
    </location>
</feature>
<evidence type="ECO:0000256" key="4">
    <source>
        <dbReference type="ARBA" id="ARBA00022801"/>
    </source>
</evidence>
<keyword evidence="4 7" id="KW-0378">Hydrolase</keyword>
<feature type="binding site" evidence="10">
    <location>
        <position position="11"/>
    </location>
    <ligand>
        <name>Mg(2+)</name>
        <dbReference type="ChEBI" id="CHEBI:18420"/>
    </ligand>
</feature>
<dbReference type="InterPro" id="IPR006543">
    <property type="entry name" value="Histidinol-phos"/>
</dbReference>
<feature type="site" description="Stabilizes the phosphoryl group" evidence="9">
    <location>
        <position position="105"/>
    </location>
</feature>
<proteinExistence type="inferred from homology"/>